<keyword evidence="11" id="KW-1185">Reference proteome</keyword>
<dbReference type="GO" id="GO:0005829">
    <property type="term" value="C:cytosol"/>
    <property type="evidence" value="ECO:0007669"/>
    <property type="project" value="TreeGrafter"/>
</dbReference>
<dbReference type="PANTHER" id="PTHR38464">
    <property type="entry name" value="L-ARABINOSE ISOMERASE"/>
    <property type="match status" value="1"/>
</dbReference>
<dbReference type="EMBL" id="CP041969">
    <property type="protein sequence ID" value="QMV44195.1"/>
    <property type="molecule type" value="Genomic_DNA"/>
</dbReference>
<feature type="binding site" evidence="6">
    <location>
        <position position="447"/>
    </location>
    <ligand>
        <name>Mn(2+)</name>
        <dbReference type="ChEBI" id="CHEBI:29035"/>
    </ligand>
</feature>
<keyword evidence="2 6" id="KW-0054">Arabinose catabolism</keyword>
<reference evidence="10 11" key="1">
    <citation type="submission" date="2019-07" db="EMBL/GenBank/DDBJ databases">
        <authorList>
            <person name="Kim J.K."/>
            <person name="Cheong H.-M."/>
            <person name="Choi Y."/>
            <person name="Hwang K.J."/>
            <person name="Lee S."/>
            <person name="Choi C."/>
        </authorList>
    </citation>
    <scope>NUCLEOTIDE SEQUENCE [LARGE SCALE GENOMIC DNA]</scope>
    <source>
        <strain evidence="10 11">KS 22</strain>
    </source>
</reference>
<dbReference type="CDD" id="cd03557">
    <property type="entry name" value="L-arabinose_isomerase"/>
    <property type="match status" value="1"/>
</dbReference>
<dbReference type="Pfam" id="PF02610">
    <property type="entry name" value="AraA_N"/>
    <property type="match status" value="1"/>
</dbReference>
<dbReference type="GO" id="GO:0019569">
    <property type="term" value="P:L-arabinose catabolic process to D-xylulose 5-phosphate"/>
    <property type="evidence" value="ECO:0007669"/>
    <property type="project" value="UniProtKB-UniRule"/>
</dbReference>
<dbReference type="InterPro" id="IPR004216">
    <property type="entry name" value="Fuc/Ara_isomerase_C"/>
</dbReference>
<feature type="domain" description="L-arabinose isomerase C-terminal" evidence="8">
    <location>
        <begin position="326"/>
        <end position="469"/>
    </location>
</feature>
<proteinExistence type="inferred from homology"/>
<comment type="function">
    <text evidence="6">Catalyzes the conversion of L-arabinose to L-ribulose.</text>
</comment>
<dbReference type="AlphaFoldDB" id="A0A7G5C4R1"/>
<dbReference type="SUPFAM" id="SSF53743">
    <property type="entry name" value="FucI/AraA N-terminal and middle domains"/>
    <property type="match status" value="1"/>
</dbReference>
<feature type="binding site" evidence="6">
    <location>
        <position position="331"/>
    </location>
    <ligand>
        <name>Mn(2+)</name>
        <dbReference type="ChEBI" id="CHEBI:29035"/>
    </ligand>
</feature>
<dbReference type="HAMAP" id="MF_00519">
    <property type="entry name" value="Arabinose_Isome"/>
    <property type="match status" value="1"/>
</dbReference>
<dbReference type="InterPro" id="IPR024664">
    <property type="entry name" value="Ara_Isoase_C"/>
</dbReference>
<evidence type="ECO:0000313" key="11">
    <source>
        <dbReference type="Proteomes" id="UP000515679"/>
    </source>
</evidence>
<feature type="domain" description="L-arabinose isomerase central" evidence="9">
    <location>
        <begin position="177"/>
        <end position="323"/>
    </location>
</feature>
<dbReference type="Pfam" id="PF24856">
    <property type="entry name" value="AraA_central"/>
    <property type="match status" value="1"/>
</dbReference>
<dbReference type="InterPro" id="IPR055390">
    <property type="entry name" value="AraA_central"/>
</dbReference>
<feature type="domain" description="L-arabinose isomerase N-terminal" evidence="7">
    <location>
        <begin position="8"/>
        <end position="173"/>
    </location>
</feature>
<dbReference type="KEGG" id="cchl:FPL14_25790"/>
<evidence type="ECO:0000259" key="8">
    <source>
        <dbReference type="Pfam" id="PF11762"/>
    </source>
</evidence>
<evidence type="ECO:0000256" key="6">
    <source>
        <dbReference type="HAMAP-Rule" id="MF_00519"/>
    </source>
</evidence>
<evidence type="ECO:0000256" key="5">
    <source>
        <dbReference type="ARBA" id="ARBA00023277"/>
    </source>
</evidence>
<comment type="catalytic activity">
    <reaction evidence="6">
        <text>beta-L-arabinopyranose = L-ribulose</text>
        <dbReference type="Rhea" id="RHEA:14821"/>
        <dbReference type="ChEBI" id="CHEBI:16880"/>
        <dbReference type="ChEBI" id="CHEBI:40886"/>
        <dbReference type="EC" id="5.3.1.4"/>
    </reaction>
</comment>
<evidence type="ECO:0000259" key="7">
    <source>
        <dbReference type="Pfam" id="PF02610"/>
    </source>
</evidence>
<dbReference type="InterPro" id="IPR055389">
    <property type="entry name" value="AraA_N"/>
</dbReference>
<dbReference type="InterPro" id="IPR038583">
    <property type="entry name" value="AraA_N_sf"/>
</dbReference>
<comment type="pathway">
    <text evidence="6">Carbohydrate degradation; L-arabinose degradation via L-ribulose; D-xylulose 5-phosphate from L-arabinose (bacterial route): step 1/3.</text>
</comment>
<dbReference type="EC" id="5.3.1.4" evidence="6"/>
<dbReference type="RefSeq" id="WP_182300431.1">
    <property type="nucleotide sequence ID" value="NZ_CP041969.1"/>
</dbReference>
<feature type="binding site" evidence="6">
    <location>
        <position position="348"/>
    </location>
    <ligand>
        <name>Mn(2+)</name>
        <dbReference type="ChEBI" id="CHEBI:29035"/>
    </ligand>
</feature>
<keyword evidence="1 6" id="KW-0479">Metal-binding</keyword>
<evidence type="ECO:0000313" key="10">
    <source>
        <dbReference type="EMBL" id="QMV44195.1"/>
    </source>
</evidence>
<dbReference type="SUPFAM" id="SSF50443">
    <property type="entry name" value="FucI/AraA C-terminal domain-like"/>
    <property type="match status" value="1"/>
</dbReference>
<keyword evidence="3 6" id="KW-0464">Manganese</keyword>
<feature type="binding site" evidence="6">
    <location>
        <position position="306"/>
    </location>
    <ligand>
        <name>Mn(2+)</name>
        <dbReference type="ChEBI" id="CHEBI:29035"/>
    </ligand>
</feature>
<protein>
    <recommendedName>
        <fullName evidence="6">L-arabinose isomerase</fullName>
        <ecNumber evidence="6">5.3.1.4</ecNumber>
    </recommendedName>
</protein>
<evidence type="ECO:0000259" key="9">
    <source>
        <dbReference type="Pfam" id="PF24856"/>
    </source>
</evidence>
<dbReference type="PANTHER" id="PTHR38464:SF1">
    <property type="entry name" value="L-ARABINOSE ISOMERASE"/>
    <property type="match status" value="1"/>
</dbReference>
<evidence type="ECO:0000256" key="3">
    <source>
        <dbReference type="ARBA" id="ARBA00023211"/>
    </source>
</evidence>
<evidence type="ECO:0000256" key="4">
    <source>
        <dbReference type="ARBA" id="ARBA00023235"/>
    </source>
</evidence>
<keyword evidence="5 6" id="KW-0119">Carbohydrate metabolism</keyword>
<dbReference type="GO" id="GO:0008733">
    <property type="term" value="F:L-arabinose isomerase activity"/>
    <property type="evidence" value="ECO:0007669"/>
    <property type="project" value="UniProtKB-UniRule"/>
</dbReference>
<keyword evidence="4 6" id="KW-0413">Isomerase</keyword>
<dbReference type="UniPathway" id="UPA00145">
    <property type="reaction ID" value="UER00565"/>
</dbReference>
<dbReference type="Pfam" id="PF11762">
    <property type="entry name" value="Arabinose_Iso_C"/>
    <property type="match status" value="1"/>
</dbReference>
<dbReference type="PIRSF" id="PIRSF001478">
    <property type="entry name" value="L-ara_isomerase"/>
    <property type="match status" value="1"/>
</dbReference>
<accession>A0A7G5C4R1</accession>
<dbReference type="Proteomes" id="UP000515679">
    <property type="component" value="Chromosome"/>
</dbReference>
<dbReference type="NCBIfam" id="NF002795">
    <property type="entry name" value="PRK02929.1"/>
    <property type="match status" value="1"/>
</dbReference>
<dbReference type="GO" id="GO:0030145">
    <property type="term" value="F:manganese ion binding"/>
    <property type="evidence" value="ECO:0007669"/>
    <property type="project" value="UniProtKB-UniRule"/>
</dbReference>
<dbReference type="InterPro" id="IPR009015">
    <property type="entry name" value="Fucose_isomerase_N/cen_sf"/>
</dbReference>
<name>A0A7G5C4R1_9BACL</name>
<comment type="cofactor">
    <cofactor evidence="6">
        <name>Mn(2+)</name>
        <dbReference type="ChEBI" id="CHEBI:29035"/>
    </cofactor>
    <text evidence="6">Binds 1 Mn(2+) ion per subunit.</text>
</comment>
<evidence type="ECO:0000256" key="1">
    <source>
        <dbReference type="ARBA" id="ARBA00022723"/>
    </source>
</evidence>
<gene>
    <name evidence="6 10" type="primary">araA</name>
    <name evidence="10" type="ORF">FPL14_25790</name>
</gene>
<evidence type="ECO:0000256" key="2">
    <source>
        <dbReference type="ARBA" id="ARBA00022935"/>
    </source>
</evidence>
<organism evidence="10 11">
    <name type="scientific">Cohnella cholangitidis</name>
    <dbReference type="NCBI Taxonomy" id="2598458"/>
    <lineage>
        <taxon>Bacteria</taxon>
        <taxon>Bacillati</taxon>
        <taxon>Bacillota</taxon>
        <taxon>Bacilli</taxon>
        <taxon>Bacillales</taxon>
        <taxon>Paenibacillaceae</taxon>
        <taxon>Cohnella</taxon>
    </lineage>
</organism>
<sequence length="494" mass="54596">MLQLKPYVFWFVTGSQHLYGPETLEEVASHSEEIASSLTGDASIPFPIVFKPVVKTPEEIRQICIAANSDDSCAGIITWMHTFSPAKMWIAGLSELRKPLLHLHTQYNRDIPWDSIDMDFMNTNQAAHGDREYGFIGARMGIARKVVVGHWQDPQVRARISGWERTAVAYAESRQLKVARFGDNMRQVAVTEGDKVEAQIKFGWAVNGYGVGDLVERVNAVSESAVNELLAEYADKYVIVEEGRTAGPIRDAIAYQARLEIALKSFLEEGGFTAFTTTFEDLHGLEQLPGLAVQRLMEQGYGFAGEGDWKTAALTRLVKIIAGGVDTSFMEDYTYHFEPGNELVLGAHMLEVCPTLAASKPRIEVHPLGIGGKADPARIVFDGKGGSAINVSVVDMGNRFRMIVNEVEGVQVDKAMPKLPVARVLWKPQPSLQLGAEAWILAGGAHHTVYSFAVTTEQMLDFAEIAGIECVVIDKNTTPVQFRNELRWSQVAWK</sequence>
<dbReference type="Gene3D" id="3.40.50.10940">
    <property type="match status" value="1"/>
</dbReference>
<dbReference type="InterPro" id="IPR003762">
    <property type="entry name" value="Lara_isomerase"/>
</dbReference>
<comment type="similarity">
    <text evidence="6">Belongs to the arabinose isomerase family.</text>
</comment>